<keyword evidence="2 3" id="KW-1015">Disulfide bond</keyword>
<dbReference type="InterPro" id="IPR000742">
    <property type="entry name" value="EGF"/>
</dbReference>
<feature type="disulfide bond" evidence="3">
    <location>
        <begin position="156"/>
        <end position="165"/>
    </location>
</feature>
<evidence type="ECO:0000256" key="4">
    <source>
        <dbReference type="SAM" id="MobiDB-lite"/>
    </source>
</evidence>
<dbReference type="PANTHER" id="PTHR14949:SF54">
    <property type="entry name" value="VWFD DOMAIN-CONTAINING PROTEIN"/>
    <property type="match status" value="1"/>
</dbReference>
<feature type="compositionally biased region" description="Polar residues" evidence="4">
    <location>
        <begin position="783"/>
        <end position="799"/>
    </location>
</feature>
<keyword evidence="1" id="KW-0732">Signal</keyword>
<comment type="caution">
    <text evidence="3">Lacks conserved residue(s) required for the propagation of feature annotation.</text>
</comment>
<dbReference type="AlphaFoldDB" id="A0A815QDD9"/>
<dbReference type="Pfam" id="PF07974">
    <property type="entry name" value="EGF_2"/>
    <property type="match status" value="1"/>
</dbReference>
<keyword evidence="3" id="KW-0245">EGF-like domain</keyword>
<gene>
    <name evidence="6" type="ORF">EDS130_LOCUS40106</name>
</gene>
<dbReference type="Proteomes" id="UP000663852">
    <property type="component" value="Unassembled WGS sequence"/>
</dbReference>
<comment type="caution">
    <text evidence="6">The sequence shown here is derived from an EMBL/GenBank/DDBJ whole genome shotgun (WGS) entry which is preliminary data.</text>
</comment>
<proteinExistence type="predicted"/>
<evidence type="ECO:0000259" key="5">
    <source>
        <dbReference type="PROSITE" id="PS50026"/>
    </source>
</evidence>
<dbReference type="Gene3D" id="2.10.25.10">
    <property type="entry name" value="Laminin"/>
    <property type="match status" value="3"/>
</dbReference>
<dbReference type="PROSITE" id="PS01186">
    <property type="entry name" value="EGF_2"/>
    <property type="match status" value="3"/>
</dbReference>
<feature type="disulfide bond" evidence="3">
    <location>
        <begin position="172"/>
        <end position="182"/>
    </location>
</feature>
<feature type="disulfide bond" evidence="3">
    <location>
        <begin position="190"/>
        <end position="199"/>
    </location>
</feature>
<dbReference type="PROSITE" id="PS00022">
    <property type="entry name" value="EGF_1"/>
    <property type="match status" value="3"/>
</dbReference>
<dbReference type="PRINTS" id="PR01217">
    <property type="entry name" value="PRICHEXTENSN"/>
</dbReference>
<feature type="region of interest" description="Disordered" evidence="4">
    <location>
        <begin position="435"/>
        <end position="898"/>
    </location>
</feature>
<feature type="domain" description="EGF-like" evidence="5">
    <location>
        <begin position="168"/>
        <end position="200"/>
    </location>
</feature>
<feature type="disulfide bond" evidence="3">
    <location>
        <begin position="426"/>
        <end position="435"/>
    </location>
</feature>
<protein>
    <recommendedName>
        <fullName evidence="5">EGF-like domain-containing protein</fullName>
    </recommendedName>
</protein>
<dbReference type="OrthoDB" id="6362829at2759"/>
<dbReference type="InterPro" id="IPR009030">
    <property type="entry name" value="Growth_fac_rcpt_cys_sf"/>
</dbReference>
<dbReference type="EMBL" id="CAJNOJ010000473">
    <property type="protein sequence ID" value="CAF1460276.1"/>
    <property type="molecule type" value="Genomic_DNA"/>
</dbReference>
<evidence type="ECO:0000256" key="1">
    <source>
        <dbReference type="ARBA" id="ARBA00022729"/>
    </source>
</evidence>
<name>A0A815QDD9_ADIRI</name>
<dbReference type="InterPro" id="IPR050969">
    <property type="entry name" value="Dev_Signal_Modulators"/>
</dbReference>
<dbReference type="GO" id="GO:0005102">
    <property type="term" value="F:signaling receptor binding"/>
    <property type="evidence" value="ECO:0007669"/>
    <property type="project" value="TreeGrafter"/>
</dbReference>
<feature type="compositionally biased region" description="Polar residues" evidence="4">
    <location>
        <begin position="435"/>
        <end position="450"/>
    </location>
</feature>
<evidence type="ECO:0000256" key="2">
    <source>
        <dbReference type="ARBA" id="ARBA00023157"/>
    </source>
</evidence>
<feature type="disulfide bond" evidence="3">
    <location>
        <begin position="138"/>
        <end position="148"/>
    </location>
</feature>
<feature type="compositionally biased region" description="Acidic residues" evidence="4">
    <location>
        <begin position="865"/>
        <end position="878"/>
    </location>
</feature>
<feature type="compositionally biased region" description="Basic residues" evidence="4">
    <location>
        <begin position="882"/>
        <end position="896"/>
    </location>
</feature>
<sequence length="1020" mass="106624">MFLPSKNFWQAIAFACSLSNSSHMIFFHTPIYKLLCSSSRRLEPSSARRCPNHYDISPRPAVADFSRRVPLMGSDDPICKICKVILKHGTTAVLDGHPTLVSHFHTPHLGECNCVIVSAAITLHASILLMSCLGDVSCATPCQNGGKCTGKNTCTCPAGFSGATCENTQPICNPPCQNNGKCVAKNTCKCPDGYSGATCEIGSSGLSNDRYTCEEKPVFQITFGAGSAPYSKAKPSDFSFSTTYQQLFEPKPNDGQFSIVNSVRPDREWDVWLNVPQDHTGDKNGYMYLVNGDYNPGQFYNGTIKDLTVGQRYEFSVYLANPMAVSGIKPNVVFEVRSTTADKTLLARLTTGDIPEDKTITWRKYGISFIASTTTVNLLMISNAPGGSGNDILIDDITLRGCSGDVSCASPCQNGGKCTAKDTCTCPAGFSGPTCESGTLHDSPSSNTPITDAAPTTAAPSTAAPEKPTTEAAPSTAAPSTAAPTTAAPEKPTTEAAPTTAAPTTAAPEKPTNEAAPTTAAPTTAAPEKPTNEAAPTTAAPTTAAPEKPTTEAAPATAAPTTAAPEKPTTEAAPTTAAPEKPTTEAAPATAAPEKPTTEAAPATAAPTTAAPTTAAPEKPTTEAAPATAAPTTAAPEKPTTEAAPATAAPTTAAPEKPTTEAAPATAAPTTAAPTTAAPEKPTTEAAPATAAPTTAAPEKPTTEAAPATAAPTTAAPEKLTTEAAATTAAPEKRTTQTANKTRPSKESTRHPQKPTTQAPRSTRPAKESTRHPQKSTREAVVSTAQSGKPTGQVAQSTAPAKESTRKAGPEGTTVVPSSYPGQTTAGVDDGSPEEDDNGQSSESSTVDDRNKYGGCKGKRKGVSDDNDDASGDIDDDQQPAYRRHPSGKKRSRNGIKRITTSVSDVTLNSNTYNGQCGQCALRYIFSSFIIENVTIERLSRVADKKFVLQFKESLKREIKKHEAKGLKHVKVTSLTTFNRDNLLVEFVSVVNPKYNRQIRSAIQKALLTLNLDDSFQKQI</sequence>
<dbReference type="SMART" id="SM00181">
    <property type="entry name" value="EGF"/>
    <property type="match status" value="3"/>
</dbReference>
<feature type="compositionally biased region" description="Low complexity" evidence="4">
    <location>
        <begin position="453"/>
        <end position="730"/>
    </location>
</feature>
<accession>A0A815QDD9</accession>
<evidence type="ECO:0000313" key="7">
    <source>
        <dbReference type="Proteomes" id="UP000663852"/>
    </source>
</evidence>
<dbReference type="GO" id="GO:0005576">
    <property type="term" value="C:extracellular region"/>
    <property type="evidence" value="ECO:0007669"/>
    <property type="project" value="TreeGrafter"/>
</dbReference>
<evidence type="ECO:0000313" key="6">
    <source>
        <dbReference type="EMBL" id="CAF1460276.1"/>
    </source>
</evidence>
<feature type="disulfide bond" evidence="3">
    <location>
        <begin position="408"/>
        <end position="418"/>
    </location>
</feature>
<dbReference type="InterPro" id="IPR013111">
    <property type="entry name" value="EGF_extracell"/>
</dbReference>
<organism evidence="6 7">
    <name type="scientific">Adineta ricciae</name>
    <name type="common">Rotifer</name>
    <dbReference type="NCBI Taxonomy" id="249248"/>
    <lineage>
        <taxon>Eukaryota</taxon>
        <taxon>Metazoa</taxon>
        <taxon>Spiralia</taxon>
        <taxon>Gnathifera</taxon>
        <taxon>Rotifera</taxon>
        <taxon>Eurotatoria</taxon>
        <taxon>Bdelloidea</taxon>
        <taxon>Adinetida</taxon>
        <taxon>Adinetidae</taxon>
        <taxon>Adineta</taxon>
    </lineage>
</organism>
<dbReference type="SUPFAM" id="SSF57184">
    <property type="entry name" value="Growth factor receptor domain"/>
    <property type="match status" value="1"/>
</dbReference>
<dbReference type="PANTHER" id="PTHR14949">
    <property type="entry name" value="EGF-LIKE-DOMAIN, MULTIPLE 7, 8"/>
    <property type="match status" value="1"/>
</dbReference>
<dbReference type="PROSITE" id="PS50026">
    <property type="entry name" value="EGF_3"/>
    <property type="match status" value="3"/>
</dbReference>
<feature type="domain" description="EGF-like" evidence="5">
    <location>
        <begin position="134"/>
        <end position="166"/>
    </location>
</feature>
<feature type="domain" description="EGF-like" evidence="5">
    <location>
        <begin position="404"/>
        <end position="436"/>
    </location>
</feature>
<dbReference type="CDD" id="cd00054">
    <property type="entry name" value="EGF_CA"/>
    <property type="match status" value="3"/>
</dbReference>
<evidence type="ECO:0000256" key="3">
    <source>
        <dbReference type="PROSITE-ProRule" id="PRU00076"/>
    </source>
</evidence>
<feature type="compositionally biased region" description="Polar residues" evidence="4">
    <location>
        <begin position="815"/>
        <end position="826"/>
    </location>
</feature>
<dbReference type="GO" id="GO:0009986">
    <property type="term" value="C:cell surface"/>
    <property type="evidence" value="ECO:0007669"/>
    <property type="project" value="TreeGrafter"/>
</dbReference>
<reference evidence="6" key="1">
    <citation type="submission" date="2021-02" db="EMBL/GenBank/DDBJ databases">
        <authorList>
            <person name="Nowell W R."/>
        </authorList>
    </citation>
    <scope>NUCLEOTIDE SEQUENCE</scope>
</reference>